<keyword evidence="2" id="KW-1185">Reference proteome</keyword>
<accession>A0ABV4LAQ9</accession>
<protein>
    <recommendedName>
        <fullName evidence="3">Cyclic nucleotide-binding domain-containing protein</fullName>
    </recommendedName>
</protein>
<gene>
    <name evidence="1" type="ORF">ACED35_24155</name>
</gene>
<evidence type="ECO:0000313" key="1">
    <source>
        <dbReference type="EMBL" id="MEZ8084205.1"/>
    </source>
</evidence>
<reference evidence="1 2" key="1">
    <citation type="submission" date="2024-06" db="EMBL/GenBank/DDBJ databases">
        <authorList>
            <person name="Steensen K."/>
            <person name="Seneca J."/>
            <person name="Bartlau N."/>
            <person name="Yu A.X."/>
            <person name="Polz M.F."/>
        </authorList>
    </citation>
    <scope>NUCLEOTIDE SEQUENCE [LARGE SCALE GENOMIC DNA]</scope>
    <source>
        <strain evidence="1 2">1F260</strain>
    </source>
</reference>
<organism evidence="1 2">
    <name type="scientific">Enterovibrio norvegicus</name>
    <dbReference type="NCBI Taxonomy" id="188144"/>
    <lineage>
        <taxon>Bacteria</taxon>
        <taxon>Pseudomonadati</taxon>
        <taxon>Pseudomonadota</taxon>
        <taxon>Gammaproteobacteria</taxon>
        <taxon>Vibrionales</taxon>
        <taxon>Vibrionaceae</taxon>
        <taxon>Enterovibrio</taxon>
    </lineage>
</organism>
<name>A0ABV4LAQ9_9GAMM</name>
<comment type="caution">
    <text evidence="1">The sequence shown here is derived from an EMBL/GenBank/DDBJ whole genome shotgun (WGS) entry which is preliminary data.</text>
</comment>
<sequence length="78" mass="9010">MDVMIEKHGLVEGLFIIVSGHLKIYFQYVGYDGSEQCLIFERDDEVITGRIAVETDVQLNEWEKAFNQMNIGIEQITE</sequence>
<evidence type="ECO:0008006" key="3">
    <source>
        <dbReference type="Google" id="ProtNLM"/>
    </source>
</evidence>
<dbReference type="RefSeq" id="WP_371735093.1">
    <property type="nucleotide sequence ID" value="NZ_JBGONM010000130.1"/>
</dbReference>
<dbReference type="EMBL" id="JBGONM010000130">
    <property type="protein sequence ID" value="MEZ8084205.1"/>
    <property type="molecule type" value="Genomic_DNA"/>
</dbReference>
<proteinExistence type="predicted"/>
<dbReference type="Proteomes" id="UP001569154">
    <property type="component" value="Unassembled WGS sequence"/>
</dbReference>
<evidence type="ECO:0000313" key="2">
    <source>
        <dbReference type="Proteomes" id="UP001569154"/>
    </source>
</evidence>